<organism evidence="1 2">
    <name type="scientific">Acer saccharum</name>
    <name type="common">Sugar maple</name>
    <dbReference type="NCBI Taxonomy" id="4024"/>
    <lineage>
        <taxon>Eukaryota</taxon>
        <taxon>Viridiplantae</taxon>
        <taxon>Streptophyta</taxon>
        <taxon>Embryophyta</taxon>
        <taxon>Tracheophyta</taxon>
        <taxon>Spermatophyta</taxon>
        <taxon>Magnoliopsida</taxon>
        <taxon>eudicotyledons</taxon>
        <taxon>Gunneridae</taxon>
        <taxon>Pentapetalae</taxon>
        <taxon>rosids</taxon>
        <taxon>malvids</taxon>
        <taxon>Sapindales</taxon>
        <taxon>Sapindaceae</taxon>
        <taxon>Hippocastanoideae</taxon>
        <taxon>Acereae</taxon>
        <taxon>Acer</taxon>
    </lineage>
</organism>
<accession>A0AA39SDN2</accession>
<comment type="caution">
    <text evidence="1">The sequence shown here is derived from an EMBL/GenBank/DDBJ whole genome shotgun (WGS) entry which is preliminary data.</text>
</comment>
<proteinExistence type="predicted"/>
<evidence type="ECO:0000313" key="1">
    <source>
        <dbReference type="EMBL" id="KAK0587009.1"/>
    </source>
</evidence>
<gene>
    <name evidence="1" type="ORF">LWI29_016056</name>
</gene>
<dbReference type="EMBL" id="JAUESC010000382">
    <property type="protein sequence ID" value="KAK0587009.1"/>
    <property type="molecule type" value="Genomic_DNA"/>
</dbReference>
<reference evidence="1" key="1">
    <citation type="journal article" date="2022" name="Plant J.">
        <title>Strategies of tolerance reflected in two North American maple genomes.</title>
        <authorList>
            <person name="McEvoy S.L."/>
            <person name="Sezen U.U."/>
            <person name="Trouern-Trend A."/>
            <person name="McMahon S.M."/>
            <person name="Schaberg P.G."/>
            <person name="Yang J."/>
            <person name="Wegrzyn J.L."/>
            <person name="Swenson N.G."/>
        </authorList>
    </citation>
    <scope>NUCLEOTIDE SEQUENCE</scope>
    <source>
        <strain evidence="1">NS2018</strain>
    </source>
</reference>
<protein>
    <submittedName>
        <fullName evidence="1">Uncharacterized protein</fullName>
    </submittedName>
</protein>
<sequence>MEEIHERSMNQISIGNLVRIIEHCDFYTPPIAENPGRASKLASIRLRDCISYSLTLPLIPFQASNPGIWSKLAENFQVVL</sequence>
<reference evidence="1" key="2">
    <citation type="submission" date="2023-06" db="EMBL/GenBank/DDBJ databases">
        <authorList>
            <person name="Swenson N.G."/>
            <person name="Wegrzyn J.L."/>
            <person name="Mcevoy S.L."/>
        </authorList>
    </citation>
    <scope>NUCLEOTIDE SEQUENCE</scope>
    <source>
        <strain evidence="1">NS2018</strain>
        <tissue evidence="1">Leaf</tissue>
    </source>
</reference>
<name>A0AA39SDN2_ACESA</name>
<dbReference type="Proteomes" id="UP001168877">
    <property type="component" value="Unassembled WGS sequence"/>
</dbReference>
<evidence type="ECO:0000313" key="2">
    <source>
        <dbReference type="Proteomes" id="UP001168877"/>
    </source>
</evidence>
<keyword evidence="2" id="KW-1185">Reference proteome</keyword>
<dbReference type="AlphaFoldDB" id="A0AA39SDN2"/>